<feature type="signal peptide" evidence="1">
    <location>
        <begin position="1"/>
        <end position="16"/>
    </location>
</feature>
<dbReference type="VEuPathDB" id="FungiDB:I7I51_02963"/>
<dbReference type="AlphaFoldDB" id="A0A8A1MPS9"/>
<dbReference type="EMBL" id="CP069116">
    <property type="protein sequence ID" value="QSS66754.1"/>
    <property type="molecule type" value="Genomic_DNA"/>
</dbReference>
<accession>A0A8A1MPS9</accession>
<name>A0A8A1MPS9_AJECA</name>
<sequence>MNLFLSALILWQGSQTKIANLLQEIDRFTQLCRRTNFTSSKDAGFANGYPVAPTQAALDEGTSSNQIPTLLVFTSRKLTAAKRFNLETEVYIRLEERNEDINYEAAADILAREEFTLQELTDCFQAQVWKYNSGALAKAVFNYEAKSCV</sequence>
<evidence type="ECO:0000313" key="3">
    <source>
        <dbReference type="Proteomes" id="UP000663671"/>
    </source>
</evidence>
<evidence type="ECO:0000313" key="2">
    <source>
        <dbReference type="EMBL" id="QSS66754.1"/>
    </source>
</evidence>
<dbReference type="OrthoDB" id="4187083at2759"/>
<organism evidence="2 3">
    <name type="scientific">Ajellomyces capsulatus</name>
    <name type="common">Darling's disease fungus</name>
    <name type="synonym">Histoplasma capsulatum</name>
    <dbReference type="NCBI Taxonomy" id="5037"/>
    <lineage>
        <taxon>Eukaryota</taxon>
        <taxon>Fungi</taxon>
        <taxon>Dikarya</taxon>
        <taxon>Ascomycota</taxon>
        <taxon>Pezizomycotina</taxon>
        <taxon>Eurotiomycetes</taxon>
        <taxon>Eurotiomycetidae</taxon>
        <taxon>Onygenales</taxon>
        <taxon>Ajellomycetaceae</taxon>
        <taxon>Histoplasma</taxon>
    </lineage>
</organism>
<dbReference type="Proteomes" id="UP000663671">
    <property type="component" value="Chromosome 6"/>
</dbReference>
<evidence type="ECO:0000256" key="1">
    <source>
        <dbReference type="SAM" id="SignalP"/>
    </source>
</evidence>
<proteinExistence type="predicted"/>
<gene>
    <name evidence="2" type="ORF">I7I51_02963</name>
</gene>
<protein>
    <submittedName>
        <fullName evidence="2">Uncharacterized protein</fullName>
    </submittedName>
</protein>
<keyword evidence="1" id="KW-0732">Signal</keyword>
<feature type="chain" id="PRO_5034648267" evidence="1">
    <location>
        <begin position="17"/>
        <end position="149"/>
    </location>
</feature>
<reference evidence="2" key="1">
    <citation type="submission" date="2021-01" db="EMBL/GenBank/DDBJ databases">
        <title>Chromosome-level genome assembly of a human fungal pathogen reveals clustering of transcriptionally co-regulated genes.</title>
        <authorList>
            <person name="Voorhies M."/>
            <person name="Cohen S."/>
            <person name="Shea T.P."/>
            <person name="Petrus S."/>
            <person name="Munoz J.F."/>
            <person name="Poplawski S."/>
            <person name="Goldman W.E."/>
            <person name="Michael T."/>
            <person name="Cuomo C.A."/>
            <person name="Sil A."/>
            <person name="Beyhan S."/>
        </authorList>
    </citation>
    <scope>NUCLEOTIDE SEQUENCE</scope>
    <source>
        <strain evidence="2">WU24</strain>
    </source>
</reference>